<dbReference type="Proteomes" id="UP001139353">
    <property type="component" value="Unassembled WGS sequence"/>
</dbReference>
<protein>
    <submittedName>
        <fullName evidence="1">Uncharacterized protein</fullName>
    </submittedName>
</protein>
<dbReference type="AlphaFoldDB" id="A0A9X1YNF0"/>
<accession>A0A9X1YNF0</accession>
<comment type="caution">
    <text evidence="1">The sequence shown here is derived from an EMBL/GenBank/DDBJ whole genome shotgun (WGS) entry which is preliminary data.</text>
</comment>
<dbReference type="RefSeq" id="WP_275683986.1">
    <property type="nucleotide sequence ID" value="NZ_JAJLJH010000006.1"/>
</dbReference>
<sequence>MERDQPRATAQPAPRQYSSFLPQLLTGLTLVVWLGLQAFQQVGERQQLASLDAAIAPQEQGAQKVRNSLEAIATATAKLASEGNANAQIVVDQLKKRGVTINTPAQ</sequence>
<organism evidence="1 2">
    <name type="scientific">Scleromatobacter humisilvae</name>
    <dbReference type="NCBI Taxonomy" id="2897159"/>
    <lineage>
        <taxon>Bacteria</taxon>
        <taxon>Pseudomonadati</taxon>
        <taxon>Pseudomonadota</taxon>
        <taxon>Betaproteobacteria</taxon>
        <taxon>Burkholderiales</taxon>
        <taxon>Sphaerotilaceae</taxon>
        <taxon>Scleromatobacter</taxon>
    </lineage>
</organism>
<reference evidence="1" key="1">
    <citation type="submission" date="2021-11" db="EMBL/GenBank/DDBJ databases">
        <title>BS-T2-15 a new species belonging to the Comamonadaceae family isolated from the soil of a French oak forest.</title>
        <authorList>
            <person name="Mieszkin S."/>
            <person name="Alain K."/>
        </authorList>
    </citation>
    <scope>NUCLEOTIDE SEQUENCE</scope>
    <source>
        <strain evidence="1">BS-T2-15</strain>
    </source>
</reference>
<evidence type="ECO:0000313" key="1">
    <source>
        <dbReference type="EMBL" id="MCK9687943.1"/>
    </source>
</evidence>
<dbReference type="EMBL" id="JAJLJH010000006">
    <property type="protein sequence ID" value="MCK9687943.1"/>
    <property type="molecule type" value="Genomic_DNA"/>
</dbReference>
<proteinExistence type="predicted"/>
<keyword evidence="2" id="KW-1185">Reference proteome</keyword>
<evidence type="ECO:0000313" key="2">
    <source>
        <dbReference type="Proteomes" id="UP001139353"/>
    </source>
</evidence>
<gene>
    <name evidence="1" type="ORF">LPC04_19740</name>
</gene>
<name>A0A9X1YNF0_9BURK</name>